<dbReference type="RefSeq" id="WP_345068350.1">
    <property type="nucleotide sequence ID" value="NZ_BAABGR010000035.1"/>
</dbReference>
<dbReference type="EMBL" id="BAABGR010000035">
    <property type="protein sequence ID" value="GAA4519106.1"/>
    <property type="molecule type" value="Genomic_DNA"/>
</dbReference>
<proteinExistence type="inferred from homology"/>
<dbReference type="InterPro" id="IPR040449">
    <property type="entry name" value="Peptidase_S66_N"/>
</dbReference>
<evidence type="ECO:0000259" key="6">
    <source>
        <dbReference type="Pfam" id="PF02016"/>
    </source>
</evidence>
<name>A0ABP8R709_9SPHI</name>
<evidence type="ECO:0000259" key="7">
    <source>
        <dbReference type="Pfam" id="PF17676"/>
    </source>
</evidence>
<dbReference type="InterPro" id="IPR027461">
    <property type="entry name" value="Carboxypeptidase_A_C_sf"/>
</dbReference>
<dbReference type="PIRSF" id="PIRSF028757">
    <property type="entry name" value="LD-carboxypeptidase"/>
    <property type="match status" value="1"/>
</dbReference>
<reference evidence="9" key="1">
    <citation type="journal article" date="2019" name="Int. J. Syst. Evol. Microbiol.">
        <title>The Global Catalogue of Microorganisms (GCM) 10K type strain sequencing project: providing services to taxonomists for standard genome sequencing and annotation.</title>
        <authorList>
            <consortium name="The Broad Institute Genomics Platform"/>
            <consortium name="The Broad Institute Genome Sequencing Center for Infectious Disease"/>
            <person name="Wu L."/>
            <person name="Ma J."/>
        </authorList>
    </citation>
    <scope>NUCLEOTIDE SEQUENCE [LARGE SCALE GENOMIC DNA]</scope>
    <source>
        <strain evidence="9">JCM 17858</strain>
    </source>
</reference>
<evidence type="ECO:0000313" key="8">
    <source>
        <dbReference type="EMBL" id="GAA4519106.1"/>
    </source>
</evidence>
<dbReference type="Gene3D" id="3.50.30.60">
    <property type="entry name" value="LD-carboxypeptidase A C-terminal domain-like"/>
    <property type="match status" value="1"/>
</dbReference>
<keyword evidence="5" id="KW-0720">Serine protease</keyword>
<organism evidence="8 9">
    <name type="scientific">Sphingobacterium thermophilum</name>
    <dbReference type="NCBI Taxonomy" id="768534"/>
    <lineage>
        <taxon>Bacteria</taxon>
        <taxon>Pseudomonadati</taxon>
        <taxon>Bacteroidota</taxon>
        <taxon>Sphingobacteriia</taxon>
        <taxon>Sphingobacteriales</taxon>
        <taxon>Sphingobacteriaceae</taxon>
        <taxon>Sphingobacterium</taxon>
    </lineage>
</organism>
<keyword evidence="3" id="KW-0645">Protease</keyword>
<dbReference type="InterPro" id="IPR003507">
    <property type="entry name" value="S66_fam"/>
</dbReference>
<keyword evidence="9" id="KW-1185">Reference proteome</keyword>
<dbReference type="Pfam" id="PF02016">
    <property type="entry name" value="Peptidase_S66"/>
    <property type="match status" value="1"/>
</dbReference>
<keyword evidence="4" id="KW-0378">Hydrolase</keyword>
<comment type="caution">
    <text evidence="8">The sequence shown here is derived from an EMBL/GenBank/DDBJ whole genome shotgun (WGS) entry which is preliminary data.</text>
</comment>
<sequence length="300" mass="33534">MNIPPYLKEGDKVAVLCPASYIEADLTPAYDILKSWGLQPVIYDSVLAQHYQFAGEDELRTKDLQEALDNPEIKAVIAARGGYGCVRIIDSIDFSAFRKNPKWMVGFSDVTVILSHIQQQFGVPVIHGQMVKTFLDATKESLESLKNALFGLPNHISYTFSEFPHRQGTAEAILTGGNLALLHSIIGSPSEVDYEGKILFIEDVGESLYNIDRMLWTLKRAGRLQKLKGFIVGGFTELKDYDPPFGQSFQEIIFDKVKEYDYPVAFGCPAGHIEDNRALTFGKEIVLTVDESNVNIQYKS</sequence>
<dbReference type="InterPro" id="IPR029062">
    <property type="entry name" value="Class_I_gatase-like"/>
</dbReference>
<feature type="domain" description="LD-carboxypeptidase C-terminal" evidence="7">
    <location>
        <begin position="172"/>
        <end position="286"/>
    </location>
</feature>
<dbReference type="PANTHER" id="PTHR30237">
    <property type="entry name" value="MURAMOYLTETRAPEPTIDE CARBOXYPEPTIDASE"/>
    <property type="match status" value="1"/>
</dbReference>
<evidence type="ECO:0000256" key="5">
    <source>
        <dbReference type="ARBA" id="ARBA00022825"/>
    </source>
</evidence>
<protein>
    <submittedName>
        <fullName evidence="8">LD-carboxypeptidase</fullName>
    </submittedName>
</protein>
<dbReference type="Proteomes" id="UP001500394">
    <property type="component" value="Unassembled WGS sequence"/>
</dbReference>
<feature type="domain" description="LD-carboxypeptidase N-terminal" evidence="6">
    <location>
        <begin position="13"/>
        <end position="128"/>
    </location>
</feature>
<dbReference type="SUPFAM" id="SSF52317">
    <property type="entry name" value="Class I glutamine amidotransferase-like"/>
    <property type="match status" value="1"/>
</dbReference>
<keyword evidence="2" id="KW-0121">Carboxypeptidase</keyword>
<dbReference type="Pfam" id="PF17676">
    <property type="entry name" value="Peptidase_S66C"/>
    <property type="match status" value="1"/>
</dbReference>
<dbReference type="SUPFAM" id="SSF141986">
    <property type="entry name" value="LD-carboxypeptidase A C-terminal domain-like"/>
    <property type="match status" value="1"/>
</dbReference>
<evidence type="ECO:0000256" key="3">
    <source>
        <dbReference type="ARBA" id="ARBA00022670"/>
    </source>
</evidence>
<dbReference type="InterPro" id="IPR040921">
    <property type="entry name" value="Peptidase_S66C"/>
</dbReference>
<evidence type="ECO:0000313" key="9">
    <source>
        <dbReference type="Proteomes" id="UP001500394"/>
    </source>
</evidence>
<accession>A0ABP8R709</accession>
<evidence type="ECO:0000256" key="2">
    <source>
        <dbReference type="ARBA" id="ARBA00022645"/>
    </source>
</evidence>
<evidence type="ECO:0000256" key="1">
    <source>
        <dbReference type="ARBA" id="ARBA00010233"/>
    </source>
</evidence>
<dbReference type="InterPro" id="IPR027478">
    <property type="entry name" value="LdcA_N"/>
</dbReference>
<dbReference type="PANTHER" id="PTHR30237:SF2">
    <property type="entry name" value="MUREIN TETRAPEPTIDE CARBOXYPEPTIDASE"/>
    <property type="match status" value="1"/>
</dbReference>
<comment type="similarity">
    <text evidence="1">Belongs to the peptidase S66 family.</text>
</comment>
<evidence type="ECO:0000256" key="4">
    <source>
        <dbReference type="ARBA" id="ARBA00022801"/>
    </source>
</evidence>
<dbReference type="Gene3D" id="3.40.50.10740">
    <property type="entry name" value="Class I glutamine amidotransferase-like"/>
    <property type="match status" value="1"/>
</dbReference>
<dbReference type="CDD" id="cd07025">
    <property type="entry name" value="Peptidase_S66"/>
    <property type="match status" value="1"/>
</dbReference>
<gene>
    <name evidence="8" type="ORF">GCM10023173_21560</name>
</gene>